<keyword evidence="4" id="KW-1185">Reference proteome</keyword>
<evidence type="ECO:0000256" key="1">
    <source>
        <dbReference type="SAM" id="MobiDB-lite"/>
    </source>
</evidence>
<dbReference type="HOGENOM" id="CLU_010269_0_0_1"/>
<dbReference type="eggNOG" id="ENOG502SR83">
    <property type="taxonomic scope" value="Eukaryota"/>
</dbReference>
<dbReference type="InterPro" id="IPR056021">
    <property type="entry name" value="DUF7600"/>
</dbReference>
<feature type="compositionally biased region" description="Basic residues" evidence="1">
    <location>
        <begin position="9"/>
        <end position="21"/>
    </location>
</feature>
<dbReference type="KEGG" id="nhe:NECHADRAFT_76034"/>
<dbReference type="OrthoDB" id="5273847at2759"/>
<dbReference type="VEuPathDB" id="FungiDB:NECHADRAFT_76034"/>
<dbReference type="Proteomes" id="UP000005206">
    <property type="component" value="Chromosome 2"/>
</dbReference>
<dbReference type="AlphaFoldDB" id="C7Z6A5"/>
<name>C7Z6A5_FUSV7</name>
<dbReference type="Pfam" id="PF24539">
    <property type="entry name" value="DUF7600"/>
    <property type="match status" value="1"/>
</dbReference>
<dbReference type="SUPFAM" id="SSF81383">
    <property type="entry name" value="F-box domain"/>
    <property type="match status" value="1"/>
</dbReference>
<feature type="domain" description="F-box" evidence="2">
    <location>
        <begin position="94"/>
        <end position="144"/>
    </location>
</feature>
<dbReference type="PROSITE" id="PS50181">
    <property type="entry name" value="FBOX"/>
    <property type="match status" value="1"/>
</dbReference>
<dbReference type="RefSeq" id="XP_003046376.1">
    <property type="nucleotide sequence ID" value="XM_003046330.1"/>
</dbReference>
<dbReference type="InParanoid" id="C7Z6A5"/>
<organism evidence="3 4">
    <name type="scientific">Fusarium vanettenii (strain ATCC MYA-4622 / CBS 123669 / FGSC 9596 / NRRL 45880 / 77-13-4)</name>
    <name type="common">Fusarium solani subsp. pisi</name>
    <dbReference type="NCBI Taxonomy" id="660122"/>
    <lineage>
        <taxon>Eukaryota</taxon>
        <taxon>Fungi</taxon>
        <taxon>Dikarya</taxon>
        <taxon>Ascomycota</taxon>
        <taxon>Pezizomycotina</taxon>
        <taxon>Sordariomycetes</taxon>
        <taxon>Hypocreomycetidae</taxon>
        <taxon>Hypocreales</taxon>
        <taxon>Nectriaceae</taxon>
        <taxon>Fusarium</taxon>
        <taxon>Fusarium solani species complex</taxon>
        <taxon>Fusarium vanettenii</taxon>
    </lineage>
</organism>
<dbReference type="InterPro" id="IPR001810">
    <property type="entry name" value="F-box_dom"/>
</dbReference>
<dbReference type="InterPro" id="IPR036047">
    <property type="entry name" value="F-box-like_dom_sf"/>
</dbReference>
<proteinExistence type="predicted"/>
<reference evidence="3 4" key="1">
    <citation type="journal article" date="2009" name="PLoS Genet.">
        <title>The genome of Nectria haematococca: contribution of supernumerary chromosomes to gene expansion.</title>
        <authorList>
            <person name="Coleman J.J."/>
            <person name="Rounsley S.D."/>
            <person name="Rodriguez-Carres M."/>
            <person name="Kuo A."/>
            <person name="Wasmann C.C."/>
            <person name="Grimwood J."/>
            <person name="Schmutz J."/>
            <person name="Taga M."/>
            <person name="White G.J."/>
            <person name="Zhou S."/>
            <person name="Schwartz D.C."/>
            <person name="Freitag M."/>
            <person name="Ma L.J."/>
            <person name="Danchin E.G."/>
            <person name="Henrissat B."/>
            <person name="Coutinho P.M."/>
            <person name="Nelson D.R."/>
            <person name="Straney D."/>
            <person name="Napoli C.A."/>
            <person name="Barker B.M."/>
            <person name="Gribskov M."/>
            <person name="Rep M."/>
            <person name="Kroken S."/>
            <person name="Molnar I."/>
            <person name="Rensing C."/>
            <person name="Kennell J.C."/>
            <person name="Zamora J."/>
            <person name="Farman M.L."/>
            <person name="Selker E.U."/>
            <person name="Salamov A."/>
            <person name="Shapiro H."/>
            <person name="Pangilinan J."/>
            <person name="Lindquist E."/>
            <person name="Lamers C."/>
            <person name="Grigoriev I.V."/>
            <person name="Geiser D.M."/>
            <person name="Covert S.F."/>
            <person name="Temporini E."/>
            <person name="Vanetten H.D."/>
        </authorList>
    </citation>
    <scope>NUCLEOTIDE SEQUENCE [LARGE SCALE GENOMIC DNA]</scope>
    <source>
        <strain evidence="4">ATCC MYA-4622 / CBS 123669 / FGSC 9596 / NRRL 45880 / 77-13-4</strain>
    </source>
</reference>
<feature type="region of interest" description="Disordered" evidence="1">
    <location>
        <begin position="588"/>
        <end position="611"/>
    </location>
</feature>
<sequence length="994" mass="110210">MSQSTARASPKRPPQHKHPQGHHNDSSIALSEQYHEQGCRSRDSECIISASCVGCASNLNLTRLRDDSSGALRSVRNELDSFADLFQGCSDDARDCFSQFPLEVNQLIFNFLPSLDLCSLRLSSRQIACIARPAYLPQSFWASRFATDKEMNFFSLQEYFSNPARFDNWRLLYAQVQHTLRDKTLSGYFRNRRRVWQCVGHLTQCLVPLLEQTRSLRSSNSLETELGSQGYSIGQESRRVVQEDASVIRGKGIRLFGKQSLLFRAVGYEAKTIQISVSFITFDCAEYVSGMRVFDRSVTGSITELSRAGLIMPYSEESIVITPNDQLIGIQVASSFTGIVGVSFLLQDGDGPTIQRAAGTVNNPAEGVGITTLRPRVGHKLSGLLIGFDACKFVSLKLLELQIDHGPSKSGRSGGTCLVPWYWHPAEPDHSHMAMSLHMPEAEKGSWIPTFALDMNMGGTDGSRLSRLNRIVALHDDRGGFFRGFAFFYTNGSKESFGMREVLDSASKRWTCIEQSIALDGPGGERIVKLGFVRLGDRCQVIKEEWFLSSAGRIITGILATAQLPYGSLHSFGLRCLADVPDASLDSRPRPPQITRTFPMKQPHASQAPQALQRSNSCFTSVVLSNIRRIGVSVGIPGRTRGPDHVSGLCFEFWDSKVPVYVGQWFHEVRSLPVGRRERITGFTFWQAQESHPNNAELENSGRITGIKISKLTHGHQEIAYSFGGKDDMLVYSFLANSYETLTGLAWSFDHQCDYIYALTQPRPATSLMLHDIADGRMPGKLFWEFQDGKGNWLQVSGIHTFFTDSKLSGLVFEYGNPRIYRQVGGIEGNRVSKKLEEGELITRIDIVKLSHGVEMPSSRGIIKFIKESVKGVTGQLHTSKNRKLSLQDVSNAYAGQGCLQPYEFGDPHGKETPGTPARKATLATLSETCGGTCVGIWVTMNVFPRATGIVRRIGPIVQKKLRELSSSHKHQEVLLCGNKPGATSDSVDEMPKC</sequence>
<gene>
    <name evidence="3" type="ORF">NECHADRAFT_76034</name>
</gene>
<dbReference type="GeneID" id="9668566"/>
<dbReference type="OMA" id="MCEARER"/>
<feature type="region of interest" description="Disordered" evidence="1">
    <location>
        <begin position="1"/>
        <end position="25"/>
    </location>
</feature>
<accession>C7Z6A5</accession>
<evidence type="ECO:0000259" key="2">
    <source>
        <dbReference type="PROSITE" id="PS50181"/>
    </source>
</evidence>
<evidence type="ECO:0000313" key="4">
    <source>
        <dbReference type="Proteomes" id="UP000005206"/>
    </source>
</evidence>
<evidence type="ECO:0000313" key="3">
    <source>
        <dbReference type="EMBL" id="EEU40663.1"/>
    </source>
</evidence>
<protein>
    <recommendedName>
        <fullName evidence="2">F-box domain-containing protein</fullName>
    </recommendedName>
</protein>
<dbReference type="EMBL" id="GG698910">
    <property type="protein sequence ID" value="EEU40663.1"/>
    <property type="molecule type" value="Genomic_DNA"/>
</dbReference>